<keyword evidence="5 8" id="KW-1133">Transmembrane helix</keyword>
<keyword evidence="3 8" id="KW-0812">Transmembrane</keyword>
<evidence type="ECO:0000256" key="5">
    <source>
        <dbReference type="ARBA" id="ARBA00022989"/>
    </source>
</evidence>
<feature type="region of interest" description="Disordered" evidence="7">
    <location>
        <begin position="558"/>
        <end position="594"/>
    </location>
</feature>
<sequence length="594" mass="63856">MALARGKRRRRRRRLRLADVVFPLAILFFLASSVLPTVSASQGDRSPEYQSCVSSCTKDSCSGDPEWDDGTAKTTRLPMMLRLTFWNCIDDCKYHCTHRVTNAAQSRVRKIREETRALVDAKGAAEDWSMAKQRSVAEQMVKERLDAMRPVEKQMVQFHGKWVFVRFLGCQEPMSVLFSLMNFFVHQRAVRQLGKHIPEAFPLKLVYILHALVSCNAWFWSAVFHARDKNFTERMDYFSAGAVVLGGLFFSLSRLFRLAPGTVAFGLLARICGACLGLHILYLSFGRFDYSYNMTANVVVGLAHSLLWLAYSFSPSAFAARSLGSSLSDRYSASRAAMRASRPPSGIAGAAAAGSPPPGTTAHSNGGSPPAPVSAAIPPPSSSKRARHQLRKIVFLLLAASALELLDFPPILRALDAHALWHLATVPLASMWYGWLIEDARECVASGFFVGEGIKGPKLLTEGSAAAAEVVVPALERAKEWASSAASSAAASARHRGINFDWDNLQGAASASGVELNALTHKLNALARGTLNGIGGGHGGQGHANSASTPHVVVPGVAVGGSTTPGVDLGAGGGGGSSSREREKQRELGDRGIV</sequence>
<dbReference type="GO" id="GO:0005789">
    <property type="term" value="C:endoplasmic reticulum membrane"/>
    <property type="evidence" value="ECO:0007669"/>
    <property type="project" value="TreeGrafter"/>
</dbReference>
<feature type="transmembrane region" description="Helical" evidence="8">
    <location>
        <begin position="263"/>
        <end position="285"/>
    </location>
</feature>
<evidence type="ECO:0000256" key="6">
    <source>
        <dbReference type="ARBA" id="ARBA00023136"/>
    </source>
</evidence>
<keyword evidence="6 8" id="KW-0472">Membrane</keyword>
<evidence type="ECO:0000256" key="1">
    <source>
        <dbReference type="ARBA" id="ARBA00004127"/>
    </source>
</evidence>
<organism evidence="9 10">
    <name type="scientific">Acaromyces ingoldii</name>
    <dbReference type="NCBI Taxonomy" id="215250"/>
    <lineage>
        <taxon>Eukaryota</taxon>
        <taxon>Fungi</taxon>
        <taxon>Dikarya</taxon>
        <taxon>Basidiomycota</taxon>
        <taxon>Ustilaginomycotina</taxon>
        <taxon>Exobasidiomycetes</taxon>
        <taxon>Exobasidiales</taxon>
        <taxon>Cryptobasidiaceae</taxon>
        <taxon>Acaromyces</taxon>
    </lineage>
</organism>
<protein>
    <submittedName>
        <fullName evidence="9">Per1-domain-containing protein</fullName>
    </submittedName>
</protein>
<dbReference type="EMBL" id="KZ819635">
    <property type="protein sequence ID" value="PWN91531.1"/>
    <property type="molecule type" value="Genomic_DNA"/>
</dbReference>
<evidence type="ECO:0000256" key="3">
    <source>
        <dbReference type="ARBA" id="ARBA00022692"/>
    </source>
</evidence>
<dbReference type="FunCoup" id="A0A316YQM0">
    <property type="interactions" value="56"/>
</dbReference>
<comment type="subcellular location">
    <subcellularLocation>
        <location evidence="1">Endomembrane system</location>
        <topology evidence="1">Multi-pass membrane protein</topology>
    </subcellularLocation>
</comment>
<feature type="compositionally biased region" description="Basic and acidic residues" evidence="7">
    <location>
        <begin position="579"/>
        <end position="594"/>
    </location>
</feature>
<feature type="transmembrane region" description="Helical" evidence="8">
    <location>
        <begin position="205"/>
        <end position="225"/>
    </location>
</feature>
<dbReference type="Pfam" id="PF04080">
    <property type="entry name" value="Per1"/>
    <property type="match status" value="1"/>
</dbReference>
<dbReference type="Proteomes" id="UP000245768">
    <property type="component" value="Unassembled WGS sequence"/>
</dbReference>
<evidence type="ECO:0000256" key="8">
    <source>
        <dbReference type="SAM" id="Phobius"/>
    </source>
</evidence>
<dbReference type="PANTHER" id="PTHR13148">
    <property type="entry name" value="PER1-RELATED"/>
    <property type="match status" value="1"/>
</dbReference>
<gene>
    <name evidence="9" type="ORF">FA10DRAFT_265380</name>
</gene>
<feature type="compositionally biased region" description="Pro residues" evidence="7">
    <location>
        <begin position="369"/>
        <end position="381"/>
    </location>
</feature>
<feature type="transmembrane region" description="Helical" evidence="8">
    <location>
        <begin position="237"/>
        <end position="256"/>
    </location>
</feature>
<evidence type="ECO:0000256" key="4">
    <source>
        <dbReference type="ARBA" id="ARBA00022729"/>
    </source>
</evidence>
<accession>A0A316YQM0</accession>
<dbReference type="RefSeq" id="XP_025378729.1">
    <property type="nucleotide sequence ID" value="XM_025521035.1"/>
</dbReference>
<evidence type="ECO:0000313" key="10">
    <source>
        <dbReference type="Proteomes" id="UP000245768"/>
    </source>
</evidence>
<name>A0A316YQM0_9BASI</name>
<dbReference type="GO" id="GO:0016788">
    <property type="term" value="F:hydrolase activity, acting on ester bonds"/>
    <property type="evidence" value="ECO:0007669"/>
    <property type="project" value="TreeGrafter"/>
</dbReference>
<dbReference type="InterPro" id="IPR007217">
    <property type="entry name" value="Per1-like"/>
</dbReference>
<dbReference type="GO" id="GO:0006506">
    <property type="term" value="P:GPI anchor biosynthetic process"/>
    <property type="evidence" value="ECO:0007669"/>
    <property type="project" value="UniProtKB-KW"/>
</dbReference>
<keyword evidence="2" id="KW-0337">GPI-anchor biosynthesis</keyword>
<feature type="region of interest" description="Disordered" evidence="7">
    <location>
        <begin position="342"/>
        <end position="383"/>
    </location>
</feature>
<evidence type="ECO:0000256" key="7">
    <source>
        <dbReference type="SAM" id="MobiDB-lite"/>
    </source>
</evidence>
<evidence type="ECO:0000313" key="9">
    <source>
        <dbReference type="EMBL" id="PWN91531.1"/>
    </source>
</evidence>
<keyword evidence="10" id="KW-1185">Reference proteome</keyword>
<dbReference type="AlphaFoldDB" id="A0A316YQM0"/>
<dbReference type="InParanoid" id="A0A316YQM0"/>
<reference evidence="9 10" key="1">
    <citation type="journal article" date="2018" name="Mol. Biol. Evol.">
        <title>Broad Genomic Sampling Reveals a Smut Pathogenic Ancestry of the Fungal Clade Ustilaginomycotina.</title>
        <authorList>
            <person name="Kijpornyongpan T."/>
            <person name="Mondo S.J."/>
            <person name="Barry K."/>
            <person name="Sandor L."/>
            <person name="Lee J."/>
            <person name="Lipzen A."/>
            <person name="Pangilinan J."/>
            <person name="LaButti K."/>
            <person name="Hainaut M."/>
            <person name="Henrissat B."/>
            <person name="Grigoriev I.V."/>
            <person name="Spatafora J.W."/>
            <person name="Aime M.C."/>
        </authorList>
    </citation>
    <scope>NUCLEOTIDE SEQUENCE [LARGE SCALE GENOMIC DNA]</scope>
    <source>
        <strain evidence="9 10">MCA 4198</strain>
    </source>
</reference>
<dbReference type="GeneID" id="37042951"/>
<dbReference type="PANTHER" id="PTHR13148:SF0">
    <property type="entry name" value="POST-GPI ATTACHMENT TO PROTEINS FACTOR 3"/>
    <property type="match status" value="1"/>
</dbReference>
<feature type="transmembrane region" description="Helical" evidence="8">
    <location>
        <begin position="291"/>
        <end position="311"/>
    </location>
</feature>
<proteinExistence type="predicted"/>
<feature type="compositionally biased region" description="Low complexity" evidence="7">
    <location>
        <begin position="342"/>
        <end position="354"/>
    </location>
</feature>
<dbReference type="OrthoDB" id="419770at2759"/>
<feature type="compositionally biased region" description="Low complexity" evidence="7">
    <location>
        <begin position="558"/>
        <end position="567"/>
    </location>
</feature>
<keyword evidence="4" id="KW-0732">Signal</keyword>
<dbReference type="STRING" id="215250.A0A316YQM0"/>
<evidence type="ECO:0000256" key="2">
    <source>
        <dbReference type="ARBA" id="ARBA00022502"/>
    </source>
</evidence>